<feature type="region of interest" description="Disordered" evidence="1">
    <location>
        <begin position="65"/>
        <end position="94"/>
    </location>
</feature>
<dbReference type="Gene3D" id="1.10.510.10">
    <property type="entry name" value="Transferase(Phosphotransferase) domain 1"/>
    <property type="match status" value="1"/>
</dbReference>
<dbReference type="GO" id="GO:0004672">
    <property type="term" value="F:protein kinase activity"/>
    <property type="evidence" value="ECO:0007669"/>
    <property type="project" value="InterPro"/>
</dbReference>
<accession>A0A8H7TJ72</accession>
<dbReference type="Pfam" id="PF00069">
    <property type="entry name" value="Pkinase"/>
    <property type="match status" value="1"/>
</dbReference>
<reference evidence="3" key="1">
    <citation type="submission" date="2021-02" db="EMBL/GenBank/DDBJ databases">
        <title>Genome sequence Cadophora malorum strain M34.</title>
        <authorList>
            <person name="Stefanovic E."/>
            <person name="Vu D."/>
            <person name="Scully C."/>
            <person name="Dijksterhuis J."/>
            <person name="Roader J."/>
            <person name="Houbraken J."/>
        </authorList>
    </citation>
    <scope>NUCLEOTIDE SEQUENCE</scope>
    <source>
        <strain evidence="3">M34</strain>
    </source>
</reference>
<evidence type="ECO:0000259" key="2">
    <source>
        <dbReference type="PROSITE" id="PS50011"/>
    </source>
</evidence>
<dbReference type="Pfam" id="PF06985">
    <property type="entry name" value="HET"/>
    <property type="match status" value="1"/>
</dbReference>
<dbReference type="OrthoDB" id="4062651at2759"/>
<feature type="compositionally biased region" description="Acidic residues" evidence="1">
    <location>
        <begin position="567"/>
        <end position="587"/>
    </location>
</feature>
<keyword evidence="4" id="KW-1185">Reference proteome</keyword>
<sequence length="1501" mass="167635">MYDNTTASSDTNGKPFQSGALRRAIDTLGPVQASSSNNRLESSNSYLEYPPIRPEQYANAQAHIDDTSPYVPPPESITNKHQNYDPGRVTFRGSNNPVNAYQSSDTLDNIQASQSSLPYIQNSCLSGTPGIVCCCETCGFKASDQDLLGPIASEYQRAAAIGQPQGLDSGNGSSGLPFQNSTYSFDISQPSLTPYNQTASGSSHFNPTFNSSVQSSYENSALFNLPGGYGSWGPPTIDQGFSSQLHNGSFYQPNPNMPQARGIVAPLQQRSTQPRYGSDNMPSLREGRIPTLRNFLEAQRRLKAELKDNVTATPKSGKQFAASIGISVAQLDFCVSARRHVLPGIENMAISSHGLGLPPEYTADWYREVHSANHSPNRALHDSAYQSHTSTAKDSLHPGRKRKRPTKGADGLKPYQCTRIKPDGTYCLKENIHVADWRRHEETHWPQRRWQCIIADLSGIVACHLCGGHIDTAGRQTISHGPCLGQVLRTGHDFHRKDKLIDHVRHAHGCDANVEAWYVDVNSDWKRQCGFCGAFCPNWDARCAHVSRHFTAGMRMIPDWKDPWPEDREDQDQPPDEDDDDDNESDRDDSGPQYDFNNSMSSSRPSYDPRNEPRGGNRKESRMSNETTSGRGKDSQDEEQEMKCLSDLADGEDQSSKNEDPGAIELRSKSIPRLAEAKLPTDQMTTSTFEFIRKLGYGSFGTVDEVVHSGTKTHFARKSIKAPLHRSPPALVQAWREVAALCNLRHAHIIGIVAYYIFEDQLSIIMSPVAEGNLSEYMLNDCSAPLIKSSNLSKWIGCLTSAVSYMHGKSWQHLDIKPSNILVNGGHVMLSDFGGAHCVDDSHSKIAVESSCTITPMYCAPEIITRSRKPVRVGASDIYSLGCVFLEMATVIHRQSLNSFEQLRTSEFGNGSYHINSKKSLTWVHHLWDVDEALGLNRQHGLHIIYSMLSDDPRKRPTARYIEDSFFHYQLHRSQHEGNHIEEEKYLVVTTTESRNQFDTMEVARRWLANCSMNHKSCPGPSRDFFPSRILNVGTDSNFIHLQSSNGFPSPYVALSHVWGAGSILKTTSKTLRAMTQGIEISTLSHAFSDAVRITRALGLKYLWIDALCILQDRVDDWVSESSQMHKIYSHSSLTICLATDGNAGYGGHKTIADGSQKHESNSTCLTCTKGYNEFEHLCDDTPTTMLLDSPWSSRGWTLQERILSPRVLYYSSTRIAWECRGNRTTLDIVSRIRESFKTLSVNQTLTASRKRCWDMPLTKLSQECNNLWRIVVKEYTKRHLTFPDDKLPALAGVAAEIASLSGQKYLAGLWNDDLIHSLLWCLDFATLPLPRPARYRAPSWSWASIDSPVTWSKAILDSPDDEEARVLSWKVTPQWEQSPFGQVSSGGCLMMQGSIQKVLIEKSQSQAILDAETQVPVAFAQWDCLETPQYETPRSDCGDVLEGFWCLRILNGSGLLLRELKKGAPDTFQRVGVYRIYESRVEEANLGKTWHGVVRTVVIF</sequence>
<dbReference type="InterPro" id="IPR010730">
    <property type="entry name" value="HET"/>
</dbReference>
<dbReference type="SMART" id="SM00220">
    <property type="entry name" value="S_TKc"/>
    <property type="match status" value="1"/>
</dbReference>
<feature type="region of interest" description="Disordered" evidence="1">
    <location>
        <begin position="557"/>
        <end position="669"/>
    </location>
</feature>
<feature type="region of interest" description="Disordered" evidence="1">
    <location>
        <begin position="386"/>
        <end position="414"/>
    </location>
</feature>
<evidence type="ECO:0000313" key="3">
    <source>
        <dbReference type="EMBL" id="KAG4420155.1"/>
    </source>
</evidence>
<dbReference type="InterPro" id="IPR000719">
    <property type="entry name" value="Prot_kinase_dom"/>
</dbReference>
<feature type="compositionally biased region" description="Polar residues" evidence="1">
    <location>
        <begin position="595"/>
        <end position="605"/>
    </location>
</feature>
<dbReference type="SUPFAM" id="SSF56112">
    <property type="entry name" value="Protein kinase-like (PK-like)"/>
    <property type="match status" value="1"/>
</dbReference>
<dbReference type="EMBL" id="JAFJYH010000090">
    <property type="protein sequence ID" value="KAG4420155.1"/>
    <property type="molecule type" value="Genomic_DNA"/>
</dbReference>
<feature type="domain" description="Protein kinase" evidence="2">
    <location>
        <begin position="689"/>
        <end position="967"/>
    </location>
</feature>
<gene>
    <name evidence="3" type="ORF">IFR04_006718</name>
</gene>
<dbReference type="GO" id="GO:0005524">
    <property type="term" value="F:ATP binding"/>
    <property type="evidence" value="ECO:0007669"/>
    <property type="project" value="InterPro"/>
</dbReference>
<evidence type="ECO:0000256" key="1">
    <source>
        <dbReference type="SAM" id="MobiDB-lite"/>
    </source>
</evidence>
<dbReference type="PANTHER" id="PTHR33112:SF16">
    <property type="entry name" value="HETEROKARYON INCOMPATIBILITY DOMAIN-CONTAINING PROTEIN"/>
    <property type="match status" value="1"/>
</dbReference>
<dbReference type="InterPro" id="IPR011009">
    <property type="entry name" value="Kinase-like_dom_sf"/>
</dbReference>
<feature type="compositionally biased region" description="Basic and acidic residues" evidence="1">
    <location>
        <begin position="607"/>
        <end position="623"/>
    </location>
</feature>
<protein>
    <recommendedName>
        <fullName evidence="2">Protein kinase domain-containing protein</fullName>
    </recommendedName>
</protein>
<organism evidence="3 4">
    <name type="scientific">Cadophora malorum</name>
    <dbReference type="NCBI Taxonomy" id="108018"/>
    <lineage>
        <taxon>Eukaryota</taxon>
        <taxon>Fungi</taxon>
        <taxon>Dikarya</taxon>
        <taxon>Ascomycota</taxon>
        <taxon>Pezizomycotina</taxon>
        <taxon>Leotiomycetes</taxon>
        <taxon>Helotiales</taxon>
        <taxon>Ploettnerulaceae</taxon>
        <taxon>Cadophora</taxon>
    </lineage>
</organism>
<dbReference type="PROSITE" id="PS50011">
    <property type="entry name" value="PROTEIN_KINASE_DOM"/>
    <property type="match status" value="1"/>
</dbReference>
<evidence type="ECO:0000313" key="4">
    <source>
        <dbReference type="Proteomes" id="UP000664132"/>
    </source>
</evidence>
<dbReference type="CDD" id="cd00180">
    <property type="entry name" value="PKc"/>
    <property type="match status" value="1"/>
</dbReference>
<proteinExistence type="predicted"/>
<comment type="caution">
    <text evidence="3">The sequence shown here is derived from an EMBL/GenBank/DDBJ whole genome shotgun (WGS) entry which is preliminary data.</text>
</comment>
<name>A0A8H7TJ72_9HELO</name>
<dbReference type="PANTHER" id="PTHR33112">
    <property type="entry name" value="DOMAIN PROTEIN, PUTATIVE-RELATED"/>
    <property type="match status" value="1"/>
</dbReference>
<dbReference type="Proteomes" id="UP000664132">
    <property type="component" value="Unassembled WGS sequence"/>
</dbReference>